<evidence type="ECO:0000313" key="10">
    <source>
        <dbReference type="EMBL" id="OMO78495.1"/>
    </source>
</evidence>
<keyword evidence="7" id="KW-0175">Coiled coil</keyword>
<reference evidence="10 11" key="1">
    <citation type="submission" date="2013-09" db="EMBL/GenBank/DDBJ databases">
        <title>Corchorus capsularis genome sequencing.</title>
        <authorList>
            <person name="Alam M."/>
            <person name="Haque M.S."/>
            <person name="Islam M.S."/>
            <person name="Emdad E.M."/>
            <person name="Islam M.M."/>
            <person name="Ahmed B."/>
            <person name="Halim A."/>
            <person name="Hossen Q.M.M."/>
            <person name="Hossain M.Z."/>
            <person name="Ahmed R."/>
            <person name="Khan M.M."/>
            <person name="Islam R."/>
            <person name="Rashid M.M."/>
            <person name="Khan S.A."/>
            <person name="Rahman M.S."/>
            <person name="Alam M."/>
        </authorList>
    </citation>
    <scope>NUCLEOTIDE SEQUENCE [LARGE SCALE GENOMIC DNA]</scope>
    <source>
        <strain evidence="11">cv. CVL-1</strain>
        <tissue evidence="10">Whole seedling</tissue>
    </source>
</reference>
<keyword evidence="4" id="KW-0812">Transmembrane</keyword>
<dbReference type="InterPro" id="IPR055282">
    <property type="entry name" value="PPI1-4"/>
</dbReference>
<dbReference type="EMBL" id="AWWV01010554">
    <property type="protein sequence ID" value="OMO78495.1"/>
    <property type="molecule type" value="Genomic_DNA"/>
</dbReference>
<comment type="subcellular location">
    <subcellularLocation>
        <location evidence="1">Cell membrane</location>
        <topology evidence="1">Single-pass membrane protein</topology>
    </subcellularLocation>
    <subcellularLocation>
        <location evidence="2">Endoplasmic reticulum membrane</location>
        <topology evidence="2">Single-pass membrane protein</topology>
    </subcellularLocation>
</comment>
<evidence type="ECO:0000256" key="7">
    <source>
        <dbReference type="ARBA" id="ARBA00023054"/>
    </source>
</evidence>
<sequence length="346" mass="40655">MSEEAKEVQNINANEKEEDGEMKKVHQFYFVKFWPYKDPEYDSKFEWARKLCQELDQEKADVIDDKMEEIRTCKEYLYSELQNQRFRSAALECALEWKTMVLDFLHAALDKSLANEGQLLTEIPAPQSNSFFSSSYLRRELNSAIEERKEKAMADAASNGRIWYPLSSKEDIEEQIRLINTIPEELRPERCELMEEIACLEDEVKAVEENENVLMEQFRGLIRRKEEVYKCILSLTNERDEADAKYYEYLSLLSNARELAKRKNVAALEELSSKQVDEFISRWNDSSAFRMSYEKAILPSLDRRQLSRDGRIRNDDEEPIILKDLLDLNGDIDAIKSFVVPFIARF</sequence>
<comment type="caution">
    <text evidence="10">The sequence shown here is derived from an EMBL/GenBank/DDBJ whole genome shotgun (WGS) entry which is preliminary data.</text>
</comment>
<evidence type="ECO:0000256" key="3">
    <source>
        <dbReference type="ARBA" id="ARBA00022475"/>
    </source>
</evidence>
<dbReference type="GO" id="GO:0005789">
    <property type="term" value="C:endoplasmic reticulum membrane"/>
    <property type="evidence" value="ECO:0007669"/>
    <property type="project" value="UniProtKB-SubCell"/>
</dbReference>
<evidence type="ECO:0000256" key="4">
    <source>
        <dbReference type="ARBA" id="ARBA00022692"/>
    </source>
</evidence>
<proteinExistence type="inferred from homology"/>
<dbReference type="Proteomes" id="UP000188268">
    <property type="component" value="Unassembled WGS sequence"/>
</dbReference>
<evidence type="ECO:0000256" key="8">
    <source>
        <dbReference type="ARBA" id="ARBA00023136"/>
    </source>
</evidence>
<keyword evidence="6" id="KW-1133">Transmembrane helix</keyword>
<evidence type="ECO:0000313" key="11">
    <source>
        <dbReference type="Proteomes" id="UP000188268"/>
    </source>
</evidence>
<evidence type="ECO:0000256" key="5">
    <source>
        <dbReference type="ARBA" id="ARBA00022824"/>
    </source>
</evidence>
<evidence type="ECO:0000256" key="6">
    <source>
        <dbReference type="ARBA" id="ARBA00022989"/>
    </source>
</evidence>
<comment type="similarity">
    <text evidence="9">Belongs to the plant Proton pump-interactor protein family.</text>
</comment>
<dbReference type="GO" id="GO:0005886">
    <property type="term" value="C:plasma membrane"/>
    <property type="evidence" value="ECO:0007669"/>
    <property type="project" value="UniProtKB-SubCell"/>
</dbReference>
<dbReference type="AlphaFoldDB" id="A0A1R3I7B3"/>
<dbReference type="STRING" id="210143.A0A1R3I7B3"/>
<keyword evidence="3" id="KW-1003">Cell membrane</keyword>
<keyword evidence="5" id="KW-0256">Endoplasmic reticulum</keyword>
<dbReference type="PANTHER" id="PTHR32219">
    <property type="entry name" value="RNA-BINDING PROTEIN YLMH-RELATED"/>
    <property type="match status" value="1"/>
</dbReference>
<evidence type="ECO:0000256" key="1">
    <source>
        <dbReference type="ARBA" id="ARBA00004162"/>
    </source>
</evidence>
<keyword evidence="11" id="KW-1185">Reference proteome</keyword>
<dbReference type="OrthoDB" id="1096364at2759"/>
<dbReference type="OMA" id="SKFEWAR"/>
<evidence type="ECO:0000256" key="2">
    <source>
        <dbReference type="ARBA" id="ARBA00004389"/>
    </source>
</evidence>
<dbReference type="PANTHER" id="PTHR32219:SF21">
    <property type="entry name" value="PROTON PUMP-INTERACTOR 1-LIKE"/>
    <property type="match status" value="1"/>
</dbReference>
<gene>
    <name evidence="10" type="ORF">CCACVL1_14340</name>
</gene>
<name>A0A1R3I7B3_COCAP</name>
<protein>
    <recommendedName>
        <fullName evidence="12">Proton pump-interactor 1-like protein</fullName>
    </recommendedName>
</protein>
<organism evidence="10 11">
    <name type="scientific">Corchorus capsularis</name>
    <name type="common">Jute</name>
    <dbReference type="NCBI Taxonomy" id="210143"/>
    <lineage>
        <taxon>Eukaryota</taxon>
        <taxon>Viridiplantae</taxon>
        <taxon>Streptophyta</taxon>
        <taxon>Embryophyta</taxon>
        <taxon>Tracheophyta</taxon>
        <taxon>Spermatophyta</taxon>
        <taxon>Magnoliopsida</taxon>
        <taxon>eudicotyledons</taxon>
        <taxon>Gunneridae</taxon>
        <taxon>Pentapetalae</taxon>
        <taxon>rosids</taxon>
        <taxon>malvids</taxon>
        <taxon>Malvales</taxon>
        <taxon>Malvaceae</taxon>
        <taxon>Grewioideae</taxon>
        <taxon>Apeibeae</taxon>
        <taxon>Corchorus</taxon>
    </lineage>
</organism>
<keyword evidence="8" id="KW-0472">Membrane</keyword>
<evidence type="ECO:0008006" key="12">
    <source>
        <dbReference type="Google" id="ProtNLM"/>
    </source>
</evidence>
<accession>A0A1R3I7B3</accession>
<dbReference type="Gramene" id="OMO78495">
    <property type="protein sequence ID" value="OMO78495"/>
    <property type="gene ID" value="CCACVL1_14340"/>
</dbReference>
<evidence type="ECO:0000256" key="9">
    <source>
        <dbReference type="ARBA" id="ARBA00038080"/>
    </source>
</evidence>